<feature type="compositionally biased region" description="Low complexity" evidence="1">
    <location>
        <begin position="12"/>
        <end position="33"/>
    </location>
</feature>
<dbReference type="PROSITE" id="PS50882">
    <property type="entry name" value="YTH"/>
    <property type="match status" value="1"/>
</dbReference>
<dbReference type="CDD" id="cd00590">
    <property type="entry name" value="RRM_SF"/>
    <property type="match status" value="1"/>
</dbReference>
<proteinExistence type="predicted"/>
<feature type="region of interest" description="Disordered" evidence="1">
    <location>
        <begin position="565"/>
        <end position="876"/>
    </location>
</feature>
<dbReference type="CDD" id="cd21134">
    <property type="entry name" value="YTH"/>
    <property type="match status" value="1"/>
</dbReference>
<dbReference type="PANTHER" id="PTHR12357">
    <property type="entry name" value="YTH YT521-B HOMOLOGY DOMAIN-CONTAINING"/>
    <property type="match status" value="1"/>
</dbReference>
<dbReference type="InterPro" id="IPR057720">
    <property type="entry name" value="RRM_YTH1"/>
</dbReference>
<protein>
    <recommendedName>
        <fullName evidence="2">YTH domain-containing protein</fullName>
    </recommendedName>
</protein>
<feature type="compositionally biased region" description="Pro residues" evidence="1">
    <location>
        <begin position="71"/>
        <end position="98"/>
    </location>
</feature>
<dbReference type="AlphaFoldDB" id="A0A9P5STE4"/>
<dbReference type="Pfam" id="PF04146">
    <property type="entry name" value="YTH"/>
    <property type="match status" value="1"/>
</dbReference>
<feature type="compositionally biased region" description="Polar residues" evidence="1">
    <location>
        <begin position="665"/>
        <end position="692"/>
    </location>
</feature>
<feature type="compositionally biased region" description="Gly residues" evidence="1">
    <location>
        <begin position="812"/>
        <end position="824"/>
    </location>
</feature>
<feature type="compositionally biased region" description="Polar residues" evidence="1">
    <location>
        <begin position="42"/>
        <end position="63"/>
    </location>
</feature>
<keyword evidence="4" id="KW-1185">Reference proteome</keyword>
<dbReference type="GO" id="GO:0000398">
    <property type="term" value="P:mRNA splicing, via spliceosome"/>
    <property type="evidence" value="ECO:0007669"/>
    <property type="project" value="TreeGrafter"/>
</dbReference>
<dbReference type="Proteomes" id="UP000696485">
    <property type="component" value="Unassembled WGS sequence"/>
</dbReference>
<gene>
    <name evidence="3" type="ORF">BG006_008680</name>
</gene>
<dbReference type="EMBL" id="JAAAUY010000006">
    <property type="protein sequence ID" value="KAF9338189.1"/>
    <property type="molecule type" value="Genomic_DNA"/>
</dbReference>
<feature type="compositionally biased region" description="Polar residues" evidence="1">
    <location>
        <begin position="764"/>
        <end position="788"/>
    </location>
</feature>
<dbReference type="SUPFAM" id="SSF54928">
    <property type="entry name" value="RNA-binding domain, RBD"/>
    <property type="match status" value="1"/>
</dbReference>
<dbReference type="Gene3D" id="3.30.70.330">
    <property type="match status" value="1"/>
</dbReference>
<evidence type="ECO:0000256" key="1">
    <source>
        <dbReference type="SAM" id="MobiDB-lite"/>
    </source>
</evidence>
<dbReference type="InterPro" id="IPR045168">
    <property type="entry name" value="YTH_prot"/>
</dbReference>
<feature type="compositionally biased region" description="Pro residues" evidence="1">
    <location>
        <begin position="841"/>
        <end position="858"/>
    </location>
</feature>
<dbReference type="SMART" id="SM00360">
    <property type="entry name" value="RRM"/>
    <property type="match status" value="1"/>
</dbReference>
<reference evidence="3" key="1">
    <citation type="journal article" date="2020" name="Fungal Divers.">
        <title>Resolving the Mortierellaceae phylogeny through synthesis of multi-gene phylogenetics and phylogenomics.</title>
        <authorList>
            <person name="Vandepol N."/>
            <person name="Liber J."/>
            <person name="Desiro A."/>
            <person name="Na H."/>
            <person name="Kennedy M."/>
            <person name="Barry K."/>
            <person name="Grigoriev I.V."/>
            <person name="Miller A.N."/>
            <person name="O'Donnell K."/>
            <person name="Stajich J.E."/>
            <person name="Bonito G."/>
        </authorList>
    </citation>
    <scope>NUCLEOTIDE SEQUENCE</scope>
    <source>
        <strain evidence="3">NVP1</strain>
    </source>
</reference>
<feature type="compositionally biased region" description="Pro residues" evidence="1">
    <location>
        <begin position="719"/>
        <end position="728"/>
    </location>
</feature>
<dbReference type="InterPro" id="IPR007275">
    <property type="entry name" value="YTH_domain"/>
</dbReference>
<evidence type="ECO:0000313" key="4">
    <source>
        <dbReference type="Proteomes" id="UP000696485"/>
    </source>
</evidence>
<dbReference type="InterPro" id="IPR000504">
    <property type="entry name" value="RRM_dom"/>
</dbReference>
<dbReference type="GO" id="GO:0005654">
    <property type="term" value="C:nucleoplasm"/>
    <property type="evidence" value="ECO:0007669"/>
    <property type="project" value="TreeGrafter"/>
</dbReference>
<name>A0A9P5STE4_9FUNG</name>
<feature type="compositionally biased region" description="Low complexity" evidence="1">
    <location>
        <begin position="338"/>
        <end position="348"/>
    </location>
</feature>
<dbReference type="PANTHER" id="PTHR12357:SF3">
    <property type="entry name" value="YTH DOMAIN-CONTAINING PROTEIN 1"/>
    <property type="match status" value="1"/>
</dbReference>
<dbReference type="GO" id="GO:0000381">
    <property type="term" value="P:regulation of alternative mRNA splicing, via spliceosome"/>
    <property type="evidence" value="ECO:0007669"/>
    <property type="project" value="TreeGrafter"/>
</dbReference>
<feature type="region of interest" description="Disordered" evidence="1">
    <location>
        <begin position="1"/>
        <end position="156"/>
    </location>
</feature>
<dbReference type="GO" id="GO:1990247">
    <property type="term" value="F:N6-methyladenosine-containing RNA reader activity"/>
    <property type="evidence" value="ECO:0007669"/>
    <property type="project" value="TreeGrafter"/>
</dbReference>
<feature type="region of interest" description="Disordered" evidence="1">
    <location>
        <begin position="336"/>
        <end position="355"/>
    </location>
</feature>
<dbReference type="Pfam" id="PF25701">
    <property type="entry name" value="RRM_YTH1"/>
    <property type="match status" value="1"/>
</dbReference>
<feature type="compositionally biased region" description="Basic and acidic residues" evidence="1">
    <location>
        <begin position="629"/>
        <end position="638"/>
    </location>
</feature>
<comment type="caution">
    <text evidence="3">The sequence shown here is derived from an EMBL/GenBank/DDBJ whole genome shotgun (WGS) entry which is preliminary data.</text>
</comment>
<sequence>MPQHQYHKHPHTSSYSATATPSSPSTTTTLDQPPSQPPTEPRSLSSTFQSPQHYNPKISSDQSQGQGQGPGPGPGPGQQGPPPVHLGPPPGAYSPGYPPGTFYGNMIPPTAMTATSPRRQPYPQGPPPGPSLPGTGIRSPNPPYHQQPYKQPYMSPGYGYDFQSPNYYSPGEGWRQQPLPTLQKKPKELDKAMWVGNVLNDTTVAELQAVFEAPPTEAEGDIPHDIPESIFILSKSNCAFVNYSSHEAVDRAVLRFHDKEFKNTRLVCRPRKDPGADSYTSLKASNTGRFHHQQQHPGHLFIPEPAYYGDHLLDARTDRSEHSSLSEVQMRMDHMRLDGSPLPDSSSSGGEGPLTLAHLNYKDRANSKKSRSSSSLGYPDSRYFILKSLSEEDLKLSVQYGVWATQDHLVPVLNEAFNTTKDVYLIFSANKSGEFFGYARMMGMISKELEDEMDAANSDKIWQPAIDLPLSPELKASMLVAVEEAEKEGKQISTEEAEKIAIASTTTKSWGIKFPIQWIHVHKVPFSKTARMYNPYYENREVKVSKDGTELEPSVGQQLMALFQKSNKRRGRGSTSGTASQSNSEAGGDSRRSSIAGDHLNTLMPNQGRGGSSRRSSVLSIKSTGSGAGDRRGSHDPSQKQGSAPKSGFSSPRHSHRGQYGGDQSHYNGNRSNLRQNYSHAFNSQGATSPGSYPQDLYSDQGRGWSSKTNYRGGYASPIPGPPGPGPGPGAMDSPNQPRSLAHPPNYHHDQGTNRKAGQGGNPKYNQGQYQYSNNGHYAQGTPSPSTQQKRHPGTHHQGPFRSGPGPSGEEATGGNGYKRGGPGAQAQGGYDYSPSQGPRPGGPPTGLSPPPRPPHAGPHPSHGAMFVAQGPPLGYSPHPQHAIPGYQMMPPYIGYPFAPGPNPYIQAMPWHPGSVPIGMIPGTQPIAGAPGAATDGVSIEGMIPLIGYDGVPYGYIHPEDAFRHQEKRQMKVQLKAYMRIAMVSMEKMRAPLTQDNQRQVSIIRLWAQQKRQVLLHTRMEKATRRPVRKAPSSQGKKPKTTVHESMP</sequence>
<organism evidence="3 4">
    <name type="scientific">Podila minutissima</name>
    <dbReference type="NCBI Taxonomy" id="64525"/>
    <lineage>
        <taxon>Eukaryota</taxon>
        <taxon>Fungi</taxon>
        <taxon>Fungi incertae sedis</taxon>
        <taxon>Mucoromycota</taxon>
        <taxon>Mortierellomycotina</taxon>
        <taxon>Mortierellomycetes</taxon>
        <taxon>Mortierellales</taxon>
        <taxon>Mortierellaceae</taxon>
        <taxon>Podila</taxon>
    </lineage>
</organism>
<dbReference type="InterPro" id="IPR035979">
    <property type="entry name" value="RBD_domain_sf"/>
</dbReference>
<feature type="compositionally biased region" description="Polar residues" evidence="1">
    <location>
        <begin position="639"/>
        <end position="652"/>
    </location>
</feature>
<evidence type="ECO:0000259" key="2">
    <source>
        <dbReference type="PROSITE" id="PS50882"/>
    </source>
</evidence>
<dbReference type="GO" id="GO:0003729">
    <property type="term" value="F:mRNA binding"/>
    <property type="evidence" value="ECO:0007669"/>
    <property type="project" value="TreeGrafter"/>
</dbReference>
<evidence type="ECO:0000313" key="3">
    <source>
        <dbReference type="EMBL" id="KAF9338189.1"/>
    </source>
</evidence>
<feature type="compositionally biased region" description="Polar residues" evidence="1">
    <location>
        <begin position="573"/>
        <end position="585"/>
    </location>
</feature>
<feature type="region of interest" description="Disordered" evidence="1">
    <location>
        <begin position="1021"/>
        <end position="1048"/>
    </location>
</feature>
<feature type="domain" description="YTH" evidence="2">
    <location>
        <begin position="381"/>
        <end position="563"/>
    </location>
</feature>
<dbReference type="InterPro" id="IPR012677">
    <property type="entry name" value="Nucleotide-bd_a/b_plait_sf"/>
</dbReference>
<dbReference type="Gene3D" id="3.10.590.10">
    <property type="entry name" value="ph1033 like domains"/>
    <property type="match status" value="1"/>
</dbReference>
<accession>A0A9P5STE4</accession>
<feature type="compositionally biased region" description="Basic residues" evidence="1">
    <location>
        <begin position="1"/>
        <end position="11"/>
    </location>
</feature>